<proteinExistence type="predicted"/>
<organism evidence="1 2">
    <name type="scientific">Pangasianodon gigas</name>
    <name type="common">Mekong giant catfish</name>
    <name type="synonym">Pangasius gigas</name>
    <dbReference type="NCBI Taxonomy" id="30993"/>
    <lineage>
        <taxon>Eukaryota</taxon>
        <taxon>Metazoa</taxon>
        <taxon>Chordata</taxon>
        <taxon>Craniata</taxon>
        <taxon>Vertebrata</taxon>
        <taxon>Euteleostomi</taxon>
        <taxon>Actinopterygii</taxon>
        <taxon>Neopterygii</taxon>
        <taxon>Teleostei</taxon>
        <taxon>Ostariophysi</taxon>
        <taxon>Siluriformes</taxon>
        <taxon>Pangasiidae</taxon>
        <taxon>Pangasianodon</taxon>
    </lineage>
</organism>
<accession>A0ACC5W7Q6</accession>
<reference evidence="1 2" key="1">
    <citation type="journal article" date="2022" name="bioRxiv">
        <title>An ancient truncated duplication of the anti-Mullerian hormone receptor type 2 gene is a potential conserved master sex determinant in the Pangasiidae catfish family.</title>
        <authorList>
            <person name="Wen M."/>
            <person name="Pan Q."/>
            <person name="Jouanno E."/>
            <person name="Montfort J."/>
            <person name="Zahm M."/>
            <person name="Cabau C."/>
            <person name="Klopp C."/>
            <person name="Iampietro C."/>
            <person name="Roques C."/>
            <person name="Bouchez O."/>
            <person name="Castinel A."/>
            <person name="Donnadieu C."/>
            <person name="Parrinello H."/>
            <person name="Poncet C."/>
            <person name="Belmonte E."/>
            <person name="Gautier V."/>
            <person name="Avarre J.-C."/>
            <person name="Dugue R."/>
            <person name="Gustiano R."/>
            <person name="Ha T.T.T."/>
            <person name="Campet M."/>
            <person name="Sriphairoj K."/>
            <person name="Ribolli J."/>
            <person name="de Almeida F.L."/>
            <person name="Desvignes T."/>
            <person name="Postlethwait J.H."/>
            <person name="Bucao C.F."/>
            <person name="Robinson-Rechavi M."/>
            <person name="Bobe J."/>
            <person name="Herpin A."/>
            <person name="Guiguen Y."/>
        </authorList>
    </citation>
    <scope>NUCLEOTIDE SEQUENCE [LARGE SCALE GENOMIC DNA]</scope>
    <source>
        <strain evidence="1">YG-Dec2019</strain>
    </source>
</reference>
<gene>
    <name evidence="1" type="ORF">PGIGA_G00011450</name>
</gene>
<evidence type="ECO:0000313" key="2">
    <source>
        <dbReference type="Proteomes" id="UP000829447"/>
    </source>
</evidence>
<sequence>MAEQDEDSAHTKRSKTLIVRHLPADLSREEKEDLLVYFGASSVRVLSDKGPLKHTAFATFNSETSASKALRRLHQMRILGHTLVVEFAKDQENVIVLKSPKVSDRFADDPDEKEKKESQQPSVPLIETGIAPSLGLKFQANPTLKYLYPPPSSAILTNITHTLLSVPKFYVQVLHLMNKMNLPCPFGPITTPPPAYTMAHGPLPPMVPPPPALPPENPPLPEGTSDEEEESEYESGDDEDKERMIRLMGLVNQPCKRPLRTKMAATRKKPKLKDLLFTPKPEPHSAPGPALRPSDVFEQPLHLGPKKIEFHIPAETSVRAQEEEQQEEEETQEKAADSAEQEAGGSGFGKLYPSTQSCREEESGEEEDEIPSEFISRRELERGRLSRDDMKRMSVFKNYEPGEPTCRLYVKNIAKQVEEKDLKYIYSRYIDTSSEDERNRFDIVLMKEGRMKGQAFIGLPSEKSAEKALRDTNGYVLHDKPLVVQFARSAKPKQDAVDSKTGSKKH</sequence>
<evidence type="ECO:0000313" key="1">
    <source>
        <dbReference type="EMBL" id="MCI4374877.1"/>
    </source>
</evidence>
<dbReference type="EMBL" id="CM040454">
    <property type="protein sequence ID" value="MCI4374877.1"/>
    <property type="molecule type" value="Genomic_DNA"/>
</dbReference>
<name>A0ACC5W7Q6_PANGG</name>
<comment type="caution">
    <text evidence="1">The sequence shown here is derived from an EMBL/GenBank/DDBJ whole genome shotgun (WGS) entry which is preliminary data.</text>
</comment>
<dbReference type="Proteomes" id="UP000829447">
    <property type="component" value="Linkage Group LG1"/>
</dbReference>
<keyword evidence="2" id="KW-1185">Reference proteome</keyword>
<protein>
    <submittedName>
        <fullName evidence="1">Uncharacterized protein</fullName>
    </submittedName>
</protein>